<keyword evidence="3" id="KW-1015">Disulfide bond</keyword>
<evidence type="ECO:0000313" key="6">
    <source>
        <dbReference type="Proteomes" id="UP000887565"/>
    </source>
</evidence>
<proteinExistence type="predicted"/>
<feature type="region of interest" description="Disordered" evidence="4">
    <location>
        <begin position="449"/>
        <end position="479"/>
    </location>
</feature>
<feature type="domain" description="BPTI/Kunitz inhibitor" evidence="5">
    <location>
        <begin position="124"/>
        <end position="175"/>
    </location>
</feature>
<dbReference type="InterPro" id="IPR006150">
    <property type="entry name" value="Cys_repeat_1"/>
</dbReference>
<dbReference type="Proteomes" id="UP000887565">
    <property type="component" value="Unplaced"/>
</dbReference>
<feature type="region of interest" description="Disordered" evidence="4">
    <location>
        <begin position="22"/>
        <end position="46"/>
    </location>
</feature>
<dbReference type="InterPro" id="IPR002223">
    <property type="entry name" value="Kunitz_BPTI"/>
</dbReference>
<dbReference type="PROSITE" id="PS50279">
    <property type="entry name" value="BPTI_KUNITZ_2"/>
    <property type="match status" value="4"/>
</dbReference>
<feature type="compositionally biased region" description="Low complexity" evidence="4">
    <location>
        <begin position="449"/>
        <end position="461"/>
    </location>
</feature>
<dbReference type="PRINTS" id="PR00759">
    <property type="entry name" value="BASICPTASE"/>
</dbReference>
<name>A0A915K375_ROMCU</name>
<feature type="domain" description="BPTI/Kunitz inhibitor" evidence="5">
    <location>
        <begin position="284"/>
        <end position="334"/>
    </location>
</feature>
<feature type="domain" description="BPTI/Kunitz inhibitor" evidence="5">
    <location>
        <begin position="646"/>
        <end position="696"/>
    </location>
</feature>
<feature type="region of interest" description="Disordered" evidence="4">
    <location>
        <begin position="577"/>
        <end position="634"/>
    </location>
</feature>
<evidence type="ECO:0000259" key="5">
    <source>
        <dbReference type="PROSITE" id="PS50279"/>
    </source>
</evidence>
<evidence type="ECO:0000256" key="2">
    <source>
        <dbReference type="ARBA" id="ARBA00022900"/>
    </source>
</evidence>
<feature type="compositionally biased region" description="Polar residues" evidence="4">
    <location>
        <begin position="594"/>
        <end position="610"/>
    </location>
</feature>
<dbReference type="PANTHER" id="PTHR10083">
    <property type="entry name" value="KUNITZ-TYPE PROTEASE INHIBITOR-RELATED"/>
    <property type="match status" value="1"/>
</dbReference>
<feature type="compositionally biased region" description="Low complexity" evidence="4">
    <location>
        <begin position="380"/>
        <end position="390"/>
    </location>
</feature>
<dbReference type="Gene3D" id="4.10.410.10">
    <property type="entry name" value="Pancreatic trypsin inhibitor Kunitz domain"/>
    <property type="match status" value="4"/>
</dbReference>
<evidence type="ECO:0000256" key="3">
    <source>
        <dbReference type="ARBA" id="ARBA00023157"/>
    </source>
</evidence>
<dbReference type="InterPro" id="IPR036880">
    <property type="entry name" value="Kunitz_BPTI_sf"/>
</dbReference>
<dbReference type="AlphaFoldDB" id="A0A915K375"/>
<dbReference type="GO" id="GO:0005615">
    <property type="term" value="C:extracellular space"/>
    <property type="evidence" value="ECO:0007669"/>
    <property type="project" value="TreeGrafter"/>
</dbReference>
<dbReference type="InterPro" id="IPR050098">
    <property type="entry name" value="TFPI/VKTCI-like"/>
</dbReference>
<dbReference type="OMA" id="CCRERIT"/>
<keyword evidence="6" id="KW-1185">Reference proteome</keyword>
<keyword evidence="1" id="KW-0646">Protease inhibitor</keyword>
<dbReference type="PANTHER" id="PTHR10083:SF374">
    <property type="entry name" value="BPTI_KUNITZ INHIBITOR DOMAIN-CONTAINING PROTEIN"/>
    <property type="match status" value="1"/>
</dbReference>
<feature type="compositionally biased region" description="Polar residues" evidence="4">
    <location>
        <begin position="345"/>
        <end position="357"/>
    </location>
</feature>
<evidence type="ECO:0000256" key="1">
    <source>
        <dbReference type="ARBA" id="ARBA00022690"/>
    </source>
</evidence>
<evidence type="ECO:0000256" key="4">
    <source>
        <dbReference type="SAM" id="MobiDB-lite"/>
    </source>
</evidence>
<organism evidence="6 7">
    <name type="scientific">Romanomermis culicivorax</name>
    <name type="common">Nematode worm</name>
    <dbReference type="NCBI Taxonomy" id="13658"/>
    <lineage>
        <taxon>Eukaryota</taxon>
        <taxon>Metazoa</taxon>
        <taxon>Ecdysozoa</taxon>
        <taxon>Nematoda</taxon>
        <taxon>Enoplea</taxon>
        <taxon>Dorylaimia</taxon>
        <taxon>Mermithida</taxon>
        <taxon>Mermithoidea</taxon>
        <taxon>Mermithidae</taxon>
        <taxon>Romanomermis</taxon>
    </lineage>
</organism>
<feature type="region of interest" description="Disordered" evidence="4">
    <location>
        <begin position="380"/>
        <end position="421"/>
    </location>
</feature>
<feature type="region of interest" description="Disordered" evidence="4">
    <location>
        <begin position="341"/>
        <end position="366"/>
    </location>
</feature>
<dbReference type="SMART" id="SM00131">
    <property type="entry name" value="KU"/>
    <property type="match status" value="4"/>
</dbReference>
<evidence type="ECO:0000313" key="7">
    <source>
        <dbReference type="WBParaSite" id="nRc.2.0.1.t32283-RA"/>
    </source>
</evidence>
<dbReference type="CDD" id="cd00109">
    <property type="entry name" value="Kunitz-type"/>
    <property type="match status" value="4"/>
</dbReference>
<feature type="compositionally biased region" description="Low complexity" evidence="4">
    <location>
        <begin position="22"/>
        <end position="43"/>
    </location>
</feature>
<protein>
    <submittedName>
        <fullName evidence="7">BPTI/Kunitz inhibitor domain-containing protein</fullName>
    </submittedName>
</protein>
<dbReference type="SMART" id="SM00289">
    <property type="entry name" value="WR1"/>
    <property type="match status" value="1"/>
</dbReference>
<dbReference type="Pfam" id="PF00014">
    <property type="entry name" value="Kunitz_BPTI"/>
    <property type="match status" value="4"/>
</dbReference>
<feature type="domain" description="BPTI/Kunitz inhibitor" evidence="5">
    <location>
        <begin position="222"/>
        <end position="272"/>
    </location>
</feature>
<dbReference type="SUPFAM" id="SSF57362">
    <property type="entry name" value="BPTI-like"/>
    <property type="match status" value="4"/>
</dbReference>
<dbReference type="PROSITE" id="PS00280">
    <property type="entry name" value="BPTI_KUNITZ_1"/>
    <property type="match status" value="3"/>
</dbReference>
<dbReference type="InterPro" id="IPR020901">
    <property type="entry name" value="Prtase_inh_Kunz-CS"/>
</dbReference>
<accession>A0A915K375</accession>
<keyword evidence="2" id="KW-0722">Serine protease inhibitor</keyword>
<dbReference type="FunFam" id="4.10.410.10:FF:000020">
    <property type="entry name" value="Collagen, type VI, alpha 3"/>
    <property type="match status" value="2"/>
</dbReference>
<sequence length="714" mass="79171">SSAGQSNLLGKDLVVLSSESASSTDPVTVTTSPIRTTRPTSPTFSPKERYTATKAAFSRRFTAGNDRLAVLGTTQQAPVLIEKFLPVENKVVGPIVVPKALSGAKATASVQKVTQPTTFSLEKCDQPKDPGPCKGPFQTRWWFNRDTHTCETFEYGGCSGNKNHFFSVKECEIHCLNPLNLLGVRSPIQKLPSTEGAATVQVAQFQNFPQDQTIASHGEDACSLPKDQGPCINFVSRWFFNSRSGQCEQFQFGSCGGNLNNFDSEDICRARCVTVIDIVLPHICALPKDPGPCNGYNPRFYFNNRNLRCELFVWGGCQGNQNNFENKQICDFACPVNDNAVRDPNTPQGQPFNSFPSAPNFNTPQNQFQTQLNSFEFQPQFQQQQQFQAQPPAPISQRFAPGSQFSRPQLLPPSGDVLDNDPRIQAQQSEHSAQSNPQHFAAQFQPIISSQQQLQQQQQQSRAPVVTPPNSPIHRPTISFGAPPAIAAPAPLYDVPRCPNDQPAVTYSDGRPILCLPGRDQCPPSTSCYFNGLDFTCCPISNDPYEQQQQQQQPQVQTYNGQGQVFYNDPVTQPAYSSAATYSRKKRQGYGAGDQQQVSKQATYGQQSQGIFAPTGHRRQQKQSVSLLGPPTIPGGPRLYPQKPYCFQPKACGTCKGSHLRWYYDPRADQCKLFYFTGCQGNQNNFGTRTLCEKECLKSQLYLKYLPEFKDILN</sequence>
<reference evidence="7" key="1">
    <citation type="submission" date="2022-11" db="UniProtKB">
        <authorList>
            <consortium name="WormBaseParasite"/>
        </authorList>
    </citation>
    <scope>IDENTIFICATION</scope>
</reference>
<dbReference type="WBParaSite" id="nRc.2.0.1.t32283-RA">
    <property type="protein sequence ID" value="nRc.2.0.1.t32283-RA"/>
    <property type="gene ID" value="nRc.2.0.1.g32283"/>
</dbReference>
<dbReference type="GO" id="GO:0004867">
    <property type="term" value="F:serine-type endopeptidase inhibitor activity"/>
    <property type="evidence" value="ECO:0007669"/>
    <property type="project" value="UniProtKB-KW"/>
</dbReference>